<dbReference type="Gene3D" id="2.70.150.10">
    <property type="entry name" value="Calcium-transporting ATPase, cytoplasmic transduction domain A"/>
    <property type="match status" value="1"/>
</dbReference>
<dbReference type="Gene3D" id="3.40.50.1000">
    <property type="entry name" value="HAD superfamily/HAD-like"/>
    <property type="match status" value="1"/>
</dbReference>
<dbReference type="EMBL" id="LLEI02000020">
    <property type="protein sequence ID" value="OAJ95310.1"/>
    <property type="molecule type" value="Genomic_DNA"/>
</dbReference>
<gene>
    <name evidence="25" type="primary">copA</name>
    <name evidence="25" type="ORF">APB76_04910</name>
</gene>
<dbReference type="PANTHER" id="PTHR43520:SF6">
    <property type="entry name" value="COPPER-EXPORTING P-TYPE ATPASE"/>
    <property type="match status" value="1"/>
</dbReference>
<dbReference type="GO" id="GO:0043682">
    <property type="term" value="F:P-type divalent copper transporter activity"/>
    <property type="evidence" value="ECO:0007669"/>
    <property type="project" value="TreeGrafter"/>
</dbReference>
<dbReference type="InterPro" id="IPR044492">
    <property type="entry name" value="P_typ_ATPase_HD_dom"/>
</dbReference>
<accession>A0A177Y387</accession>
<dbReference type="InterPro" id="IPR008250">
    <property type="entry name" value="ATPase_P-typ_transduc_dom_A_sf"/>
</dbReference>
<dbReference type="CDD" id="cd00371">
    <property type="entry name" value="HMA"/>
    <property type="match status" value="2"/>
</dbReference>
<dbReference type="InterPro" id="IPR059000">
    <property type="entry name" value="ATPase_P-type_domA"/>
</dbReference>
<evidence type="ECO:0000256" key="5">
    <source>
        <dbReference type="ARBA" id="ARBA00022448"/>
    </source>
</evidence>
<dbReference type="PRINTS" id="PR00119">
    <property type="entry name" value="CATATPASE"/>
</dbReference>
<dbReference type="PROSITE" id="PS50846">
    <property type="entry name" value="HMA_2"/>
    <property type="match status" value="3"/>
</dbReference>
<dbReference type="Gene3D" id="3.40.1110.10">
    <property type="entry name" value="Calcium-transporting ATPase, cytoplasmic domain N"/>
    <property type="match status" value="1"/>
</dbReference>
<dbReference type="InterPro" id="IPR001757">
    <property type="entry name" value="P_typ_ATPase"/>
</dbReference>
<evidence type="ECO:0000313" key="26">
    <source>
        <dbReference type="Proteomes" id="UP000078406"/>
    </source>
</evidence>
<dbReference type="SFLD" id="SFLDG00002">
    <property type="entry name" value="C1.7:_P-type_atpase_like"/>
    <property type="match status" value="1"/>
</dbReference>
<dbReference type="PANTHER" id="PTHR43520">
    <property type="entry name" value="ATP7, ISOFORM B"/>
    <property type="match status" value="1"/>
</dbReference>
<feature type="transmembrane region" description="Helical" evidence="23">
    <location>
        <begin position="251"/>
        <end position="272"/>
    </location>
</feature>
<feature type="transmembrane region" description="Helical" evidence="23">
    <location>
        <begin position="278"/>
        <end position="296"/>
    </location>
</feature>
<evidence type="ECO:0000256" key="11">
    <source>
        <dbReference type="ARBA" id="ARBA00022741"/>
    </source>
</evidence>
<evidence type="ECO:0000313" key="25">
    <source>
        <dbReference type="EMBL" id="OAJ95310.1"/>
    </source>
</evidence>
<keyword evidence="12" id="KW-0187">Copper transport</keyword>
<dbReference type="NCBIfam" id="TIGR01525">
    <property type="entry name" value="ATPase-IB_hvy"/>
    <property type="match status" value="1"/>
</dbReference>
<dbReference type="GO" id="GO:0060003">
    <property type="term" value="P:copper ion export"/>
    <property type="evidence" value="ECO:0007669"/>
    <property type="project" value="UniProtKB-ARBA"/>
</dbReference>
<dbReference type="GO" id="GO:0140581">
    <property type="term" value="F:P-type monovalent copper transporter activity"/>
    <property type="evidence" value="ECO:0007669"/>
    <property type="project" value="UniProtKB-EC"/>
</dbReference>
<keyword evidence="11 23" id="KW-0547">Nucleotide-binding</keyword>
<sequence length="906" mass="96791">MNTTQYSLALSGINCGRCVAKIVDGLRERDPDVSFTINDTKHRAELITTLMPESAIEVIAKLGYAASIPTQQEYRTSVSNVTCQHCVGKITKAIVELDASAQVVVDLDKQTLVVNGSLNGDDIESVLAELGYSGNTDDTQPQTTDVIKSNKVKTTQAVDVSIELSLIGVTCASCVNTIEGALISVSGVDSVDVNFANRTATVVSSQPASVLIEAIRGAGYDAEEIVDQALASDLKEEREAEEYRFKVKQSVIGLGLGVPLMVYGLFGGPMNVNTQSEQLLWLAVGLVTFFILVRAGKHFFTGAWKAFLNRNANMDTLIALGTGTAWLYSMVVVVGPQWLPESARHLYFEATAMIIGLINLGQALELKARGRTSQAIKRLLDLRVKTAMVIRDGKEMSLPIEQVIAGDLIRVRAGEKVPVDGVITEGETTIDESMLTGEPIPVVKQVGSSVSAGTINDHGSFVFEAQKVGSDTVLAQIISMVSNAQNSKPPISQLADKVSSVFVPTVMILSILTALAWYNFGPQPSLVYMIVAATSVLIIACPCALGLATPISTMIGVGKAAEFGGLIRNGEALQRASELDVVVLDKTGTITQGKPEVTNFVSLSEDSELLPLVNALEKGSNHPLAKALIAFTQSEVHDEASLPEVSDFESLTGLGIQAQYASQRVLLGNRKLMSQFNVNVESVAEYAFQWEQEANTVVYFAIGDQVQALFGISDPIRDDARSAINRFHQQGIHVVMLTGDNHNTAKAVASLANVDEYHAELMPEDKLHWIKQLQAKGHVVGMVGDGINDAPALAQSDVGFAIGSGTDVAIESADITLMRSSLHGISDVIGISTATMKNIKQNLWGAFIYNSLGIPVAAGLLFPFTGWLLSPIIAGAAMSLSSVTVVTNANRLRLYTPPSAPTTNEE</sequence>
<proteinExistence type="inferred from homology"/>
<dbReference type="FunFam" id="2.70.150.10:FF:000020">
    <property type="entry name" value="Copper-exporting P-type ATPase A"/>
    <property type="match status" value="1"/>
</dbReference>
<dbReference type="NCBIfam" id="TIGR00003">
    <property type="entry name" value="copper ion binding protein"/>
    <property type="match status" value="1"/>
</dbReference>
<evidence type="ECO:0000256" key="15">
    <source>
        <dbReference type="ARBA" id="ARBA00022967"/>
    </source>
</evidence>
<dbReference type="SUPFAM" id="SSF56784">
    <property type="entry name" value="HAD-like"/>
    <property type="match status" value="1"/>
</dbReference>
<comment type="subcellular location">
    <subcellularLocation>
        <location evidence="1">Cell membrane</location>
        <topology evidence="1">Multi-pass membrane protein</topology>
    </subcellularLocation>
</comment>
<feature type="transmembrane region" description="Helical" evidence="23">
    <location>
        <begin position="317"/>
        <end position="339"/>
    </location>
</feature>
<dbReference type="AlphaFoldDB" id="A0A177Y387"/>
<dbReference type="NCBIfam" id="TIGR01494">
    <property type="entry name" value="ATPase_P-type"/>
    <property type="match status" value="1"/>
</dbReference>
<comment type="similarity">
    <text evidence="2 23">Belongs to the cation transport ATPase (P-type) (TC 3.A.3) family. Type IB subfamily.</text>
</comment>
<dbReference type="InterPro" id="IPR006121">
    <property type="entry name" value="HMA_dom"/>
</dbReference>
<keyword evidence="6 23" id="KW-1003">Cell membrane</keyword>
<evidence type="ECO:0000256" key="23">
    <source>
        <dbReference type="RuleBase" id="RU362081"/>
    </source>
</evidence>
<dbReference type="InterPro" id="IPR023298">
    <property type="entry name" value="ATPase_P-typ_TM_dom_sf"/>
</dbReference>
<evidence type="ECO:0000256" key="17">
    <source>
        <dbReference type="ARBA" id="ARBA00023008"/>
    </source>
</evidence>
<keyword evidence="19 23" id="KW-0472">Membrane</keyword>
<comment type="catalytic activity">
    <reaction evidence="22">
        <text>Cu(+)(in) + ATP + H2O = Cu(+)(out) + ADP + phosphate + H(+)</text>
        <dbReference type="Rhea" id="RHEA:25792"/>
        <dbReference type="ChEBI" id="CHEBI:15377"/>
        <dbReference type="ChEBI" id="CHEBI:15378"/>
        <dbReference type="ChEBI" id="CHEBI:30616"/>
        <dbReference type="ChEBI" id="CHEBI:43474"/>
        <dbReference type="ChEBI" id="CHEBI:49552"/>
        <dbReference type="ChEBI" id="CHEBI:456216"/>
        <dbReference type="EC" id="7.2.2.8"/>
    </reaction>
</comment>
<dbReference type="InterPro" id="IPR036412">
    <property type="entry name" value="HAD-like_sf"/>
</dbReference>
<evidence type="ECO:0000256" key="18">
    <source>
        <dbReference type="ARBA" id="ARBA00023065"/>
    </source>
</evidence>
<keyword evidence="9 23" id="KW-0479">Metal-binding</keyword>
<comment type="caution">
    <text evidence="25">The sequence shown here is derived from an EMBL/GenBank/DDBJ whole genome shotgun (WGS) entry which is preliminary data.</text>
</comment>
<dbReference type="SUPFAM" id="SSF81653">
    <property type="entry name" value="Calcium ATPase, transduction domain A"/>
    <property type="match status" value="1"/>
</dbReference>
<dbReference type="GO" id="GO:0005507">
    <property type="term" value="F:copper ion binding"/>
    <property type="evidence" value="ECO:0007669"/>
    <property type="project" value="InterPro"/>
</dbReference>
<dbReference type="CDD" id="cd02094">
    <property type="entry name" value="P-type_ATPase_Cu-like"/>
    <property type="match status" value="1"/>
</dbReference>
<organism evidence="25 26">
    <name type="scientific">Vibrio bivalvicida</name>
    <dbReference type="NCBI Taxonomy" id="1276888"/>
    <lineage>
        <taxon>Bacteria</taxon>
        <taxon>Pseudomonadati</taxon>
        <taxon>Pseudomonadota</taxon>
        <taxon>Gammaproteobacteria</taxon>
        <taxon>Vibrionales</taxon>
        <taxon>Vibrionaceae</taxon>
        <taxon>Vibrio</taxon>
        <taxon>Vibrio oreintalis group</taxon>
    </lineage>
</organism>
<keyword evidence="18" id="KW-0406">Ion transport</keyword>
<dbReference type="GO" id="GO:0005886">
    <property type="term" value="C:plasma membrane"/>
    <property type="evidence" value="ECO:0007669"/>
    <property type="project" value="UniProtKB-SubCell"/>
</dbReference>
<dbReference type="SFLD" id="SFLDF00027">
    <property type="entry name" value="p-type_atpase"/>
    <property type="match status" value="1"/>
</dbReference>
<evidence type="ECO:0000256" key="4">
    <source>
        <dbReference type="ARBA" id="ARBA00015102"/>
    </source>
</evidence>
<dbReference type="InterPro" id="IPR018303">
    <property type="entry name" value="ATPase_P-typ_P_site"/>
</dbReference>
<feature type="transmembrane region" description="Helical" evidence="23">
    <location>
        <begin position="526"/>
        <end position="549"/>
    </location>
</feature>
<dbReference type="Gene3D" id="3.30.70.100">
    <property type="match status" value="3"/>
</dbReference>
<feature type="domain" description="HMA" evidence="24">
    <location>
        <begin position="72"/>
        <end position="135"/>
    </location>
</feature>
<dbReference type="SUPFAM" id="SSF81665">
    <property type="entry name" value="Calcium ATPase, transmembrane domain M"/>
    <property type="match status" value="1"/>
</dbReference>
<evidence type="ECO:0000256" key="22">
    <source>
        <dbReference type="ARBA" id="ARBA00049289"/>
    </source>
</evidence>
<evidence type="ECO:0000256" key="2">
    <source>
        <dbReference type="ARBA" id="ARBA00006024"/>
    </source>
</evidence>
<dbReference type="PROSITE" id="PS01047">
    <property type="entry name" value="HMA_1"/>
    <property type="match status" value="1"/>
</dbReference>
<dbReference type="NCBIfam" id="TIGR01511">
    <property type="entry name" value="ATPase-IB1_Cu"/>
    <property type="match status" value="1"/>
</dbReference>
<evidence type="ECO:0000256" key="9">
    <source>
        <dbReference type="ARBA" id="ARBA00022723"/>
    </source>
</evidence>
<dbReference type="Pfam" id="PF00702">
    <property type="entry name" value="Hydrolase"/>
    <property type="match status" value="1"/>
</dbReference>
<protein>
    <recommendedName>
        <fullName evidence="4">Copper-exporting P-type ATPase</fullName>
        <ecNumber evidence="3">7.2.2.8</ecNumber>
    </recommendedName>
    <alternativeName>
        <fullName evidence="20">Copper-exporting P-type ATPase A</fullName>
    </alternativeName>
    <alternativeName>
        <fullName evidence="21">Cu(+)-exporting ATPase</fullName>
    </alternativeName>
</protein>
<dbReference type="GO" id="GO:0055070">
    <property type="term" value="P:copper ion homeostasis"/>
    <property type="evidence" value="ECO:0007669"/>
    <property type="project" value="TreeGrafter"/>
</dbReference>
<keyword evidence="15" id="KW-1278">Translocase</keyword>
<evidence type="ECO:0000256" key="6">
    <source>
        <dbReference type="ARBA" id="ARBA00022475"/>
    </source>
</evidence>
<evidence type="ECO:0000256" key="13">
    <source>
        <dbReference type="ARBA" id="ARBA00022840"/>
    </source>
</evidence>
<evidence type="ECO:0000256" key="21">
    <source>
        <dbReference type="ARBA" id="ARBA00033239"/>
    </source>
</evidence>
<dbReference type="InterPro" id="IPR006122">
    <property type="entry name" value="HMA_Cu_ion-bd"/>
</dbReference>
<dbReference type="SFLD" id="SFLDS00003">
    <property type="entry name" value="Haloacid_Dehalogenase"/>
    <property type="match status" value="1"/>
</dbReference>
<keyword evidence="8 23" id="KW-0812">Transmembrane</keyword>
<reference evidence="25 26" key="1">
    <citation type="journal article" date="2016" name="Syst. Appl. Microbiol.">
        <title>Vibrio bivalvicida sp. nov., a novel larval pathogen for bivalve molluscs reared in a hatchery.</title>
        <authorList>
            <person name="Dubert J."/>
            <person name="Romalde J.L."/>
            <person name="Prado S."/>
            <person name="Barja J.L."/>
        </authorList>
    </citation>
    <scope>NUCLEOTIDE SEQUENCE [LARGE SCALE GENOMIC DNA]</scope>
    <source>
        <strain evidence="25 26">605</strain>
    </source>
</reference>
<keyword evidence="17" id="KW-0186">Copper</keyword>
<dbReference type="Pfam" id="PF00122">
    <property type="entry name" value="E1-E2_ATPase"/>
    <property type="match status" value="1"/>
</dbReference>
<dbReference type="InterPro" id="IPR017969">
    <property type="entry name" value="Heavy-metal-associated_CS"/>
</dbReference>
<feature type="transmembrane region" description="Helical" evidence="23">
    <location>
        <begin position="345"/>
        <end position="364"/>
    </location>
</feature>
<keyword evidence="5" id="KW-0813">Transport</keyword>
<dbReference type="PROSITE" id="PS00154">
    <property type="entry name" value="ATPASE_E1_E2"/>
    <property type="match status" value="1"/>
</dbReference>
<evidence type="ECO:0000256" key="16">
    <source>
        <dbReference type="ARBA" id="ARBA00022989"/>
    </source>
</evidence>
<dbReference type="InterPro" id="IPR027256">
    <property type="entry name" value="P-typ_ATPase_IB"/>
</dbReference>
<feature type="transmembrane region" description="Helical" evidence="23">
    <location>
        <begin position="843"/>
        <end position="862"/>
    </location>
</feature>
<keyword evidence="10" id="KW-0677">Repeat</keyword>
<evidence type="ECO:0000256" key="1">
    <source>
        <dbReference type="ARBA" id="ARBA00004651"/>
    </source>
</evidence>
<name>A0A177Y387_9VIBR</name>
<dbReference type="InterPro" id="IPR023214">
    <property type="entry name" value="HAD_sf"/>
</dbReference>
<dbReference type="InterPro" id="IPR036163">
    <property type="entry name" value="HMA_dom_sf"/>
</dbReference>
<evidence type="ECO:0000256" key="12">
    <source>
        <dbReference type="ARBA" id="ARBA00022796"/>
    </source>
</evidence>
<keyword evidence="13 23" id="KW-0067">ATP-binding</keyword>
<keyword evidence="14" id="KW-0460">Magnesium</keyword>
<evidence type="ECO:0000256" key="14">
    <source>
        <dbReference type="ARBA" id="ARBA00022842"/>
    </source>
</evidence>
<dbReference type="EC" id="7.2.2.8" evidence="3"/>
<dbReference type="Pfam" id="PF00403">
    <property type="entry name" value="HMA"/>
    <property type="match status" value="2"/>
</dbReference>
<evidence type="ECO:0000256" key="3">
    <source>
        <dbReference type="ARBA" id="ARBA00012517"/>
    </source>
</evidence>
<dbReference type="GO" id="GO:0005524">
    <property type="term" value="F:ATP binding"/>
    <property type="evidence" value="ECO:0007669"/>
    <property type="project" value="UniProtKB-UniRule"/>
</dbReference>
<feature type="domain" description="HMA" evidence="24">
    <location>
        <begin position="160"/>
        <end position="223"/>
    </location>
</feature>
<keyword evidence="7" id="KW-0597">Phosphoprotein</keyword>
<dbReference type="GO" id="GO:0016887">
    <property type="term" value="F:ATP hydrolysis activity"/>
    <property type="evidence" value="ECO:0007669"/>
    <property type="project" value="InterPro"/>
</dbReference>
<evidence type="ECO:0000256" key="8">
    <source>
        <dbReference type="ARBA" id="ARBA00022692"/>
    </source>
</evidence>
<dbReference type="RefSeq" id="WP_054963227.1">
    <property type="nucleotide sequence ID" value="NZ_LLEI02000020.1"/>
</dbReference>
<dbReference type="Proteomes" id="UP000078406">
    <property type="component" value="Unassembled WGS sequence"/>
</dbReference>
<dbReference type="InterPro" id="IPR023299">
    <property type="entry name" value="ATPase_P-typ_cyto_dom_N"/>
</dbReference>
<feature type="transmembrane region" description="Helical" evidence="23">
    <location>
        <begin position="868"/>
        <end position="889"/>
    </location>
</feature>
<feature type="domain" description="HMA" evidence="24">
    <location>
        <begin position="4"/>
        <end position="67"/>
    </location>
</feature>
<evidence type="ECO:0000259" key="24">
    <source>
        <dbReference type="PROSITE" id="PS50846"/>
    </source>
</evidence>
<feature type="transmembrane region" description="Helical" evidence="23">
    <location>
        <begin position="501"/>
        <end position="520"/>
    </location>
</feature>
<dbReference type="SUPFAM" id="SSF55008">
    <property type="entry name" value="HMA, heavy metal-associated domain"/>
    <property type="match status" value="3"/>
</dbReference>
<evidence type="ECO:0000256" key="19">
    <source>
        <dbReference type="ARBA" id="ARBA00023136"/>
    </source>
</evidence>
<evidence type="ECO:0000256" key="10">
    <source>
        <dbReference type="ARBA" id="ARBA00022737"/>
    </source>
</evidence>
<evidence type="ECO:0000256" key="20">
    <source>
        <dbReference type="ARBA" id="ARBA00029719"/>
    </source>
</evidence>
<keyword evidence="16 23" id="KW-1133">Transmembrane helix</keyword>
<evidence type="ECO:0000256" key="7">
    <source>
        <dbReference type="ARBA" id="ARBA00022553"/>
    </source>
</evidence>